<keyword evidence="1" id="KW-1133">Transmembrane helix</keyword>
<protein>
    <recommendedName>
        <fullName evidence="3">Zinc-ribbon domain-containing protein</fullName>
    </recommendedName>
</protein>
<sequence>MDYCPGCQEPLQQNEQQCPFCGYELIATKQEDDNDFSAIAPRKSFFKSGAFIGTVVGIIIIGALTAGGIFGYNYYNQTQENAFKKDLKAIWLEVNNRSEQVVTSLESVNSPKDLTNIKEDLVSFSEFLTSKQTETVNLEPPEKYKDSPSVLIAGIQKLNKYVFVLKLLVQKDPDKVGPADYSKINKLSEDSENANEKFVVEAAFIDDRLPSDIFKALDTIKPLIEKVQKQRKAHQKKSADQQLTADRRAAEKTIRSFMQARIDKSAVEIRRYITPGYDKIFNPDQEFDMSDTYSVDFKLTKTESKSPTEFQIYGDEISKDLTGEKFTNKWWFKVIKYENDWLIDDRKLLEE</sequence>
<evidence type="ECO:0000313" key="2">
    <source>
        <dbReference type="EMBL" id="KKN23456.1"/>
    </source>
</evidence>
<accession>A0A0F9REE9</accession>
<evidence type="ECO:0000256" key="1">
    <source>
        <dbReference type="SAM" id="Phobius"/>
    </source>
</evidence>
<evidence type="ECO:0008006" key="3">
    <source>
        <dbReference type="Google" id="ProtNLM"/>
    </source>
</evidence>
<dbReference type="EMBL" id="LAZR01002969">
    <property type="protein sequence ID" value="KKN23456.1"/>
    <property type="molecule type" value="Genomic_DNA"/>
</dbReference>
<keyword evidence="1" id="KW-0812">Transmembrane</keyword>
<comment type="caution">
    <text evidence="2">The sequence shown here is derived from an EMBL/GenBank/DDBJ whole genome shotgun (WGS) entry which is preliminary data.</text>
</comment>
<proteinExistence type="predicted"/>
<reference evidence="2" key="1">
    <citation type="journal article" date="2015" name="Nature">
        <title>Complex archaea that bridge the gap between prokaryotes and eukaryotes.</title>
        <authorList>
            <person name="Spang A."/>
            <person name="Saw J.H."/>
            <person name="Jorgensen S.L."/>
            <person name="Zaremba-Niedzwiedzka K."/>
            <person name="Martijn J."/>
            <person name="Lind A.E."/>
            <person name="van Eijk R."/>
            <person name="Schleper C."/>
            <person name="Guy L."/>
            <person name="Ettema T.J."/>
        </authorList>
    </citation>
    <scope>NUCLEOTIDE SEQUENCE</scope>
</reference>
<gene>
    <name evidence="2" type="ORF">LCGC14_0904750</name>
</gene>
<dbReference type="AlphaFoldDB" id="A0A0F9REE9"/>
<organism evidence="2">
    <name type="scientific">marine sediment metagenome</name>
    <dbReference type="NCBI Taxonomy" id="412755"/>
    <lineage>
        <taxon>unclassified sequences</taxon>
        <taxon>metagenomes</taxon>
        <taxon>ecological metagenomes</taxon>
    </lineage>
</organism>
<keyword evidence="1" id="KW-0472">Membrane</keyword>
<name>A0A0F9REE9_9ZZZZ</name>
<feature type="transmembrane region" description="Helical" evidence="1">
    <location>
        <begin position="50"/>
        <end position="75"/>
    </location>
</feature>